<accession>A0A1S7UL25</accession>
<dbReference type="OMA" id="YAWIEQA"/>
<dbReference type="EMBL" id="DF977451">
    <property type="protein sequence ID" value="GAP83998.1"/>
    <property type="molecule type" value="Genomic_DNA"/>
</dbReference>
<reference evidence="2" key="1">
    <citation type="submission" date="2016-03" db="EMBL/GenBank/DDBJ databases">
        <title>Draft genome sequence of Rosellinia necatrix.</title>
        <authorList>
            <person name="Kanematsu S."/>
        </authorList>
    </citation>
    <scope>NUCLEOTIDE SEQUENCE [LARGE SCALE GENOMIC DNA]</scope>
    <source>
        <strain evidence="2">W97</strain>
    </source>
</reference>
<evidence type="ECO:0000313" key="3">
    <source>
        <dbReference type="Proteomes" id="UP000054516"/>
    </source>
</evidence>
<dbReference type="OrthoDB" id="3858188at2759"/>
<gene>
    <name evidence="2" type="ORF">SAMD00023353_0602340</name>
</gene>
<feature type="region of interest" description="Disordered" evidence="1">
    <location>
        <begin position="1"/>
        <end position="68"/>
    </location>
</feature>
<protein>
    <submittedName>
        <fullName evidence="2">Putative fungal specific transcription factor</fullName>
    </submittedName>
</protein>
<dbReference type="AlphaFoldDB" id="A0A1S7UL25"/>
<feature type="compositionally biased region" description="Polar residues" evidence="1">
    <location>
        <begin position="50"/>
        <end position="68"/>
    </location>
</feature>
<dbReference type="STRING" id="77044.A0A1S7UL25"/>
<organism evidence="2">
    <name type="scientific">Rosellinia necatrix</name>
    <name type="common">White root-rot fungus</name>
    <dbReference type="NCBI Taxonomy" id="77044"/>
    <lineage>
        <taxon>Eukaryota</taxon>
        <taxon>Fungi</taxon>
        <taxon>Dikarya</taxon>
        <taxon>Ascomycota</taxon>
        <taxon>Pezizomycotina</taxon>
        <taxon>Sordariomycetes</taxon>
        <taxon>Xylariomycetidae</taxon>
        <taxon>Xylariales</taxon>
        <taxon>Xylariaceae</taxon>
        <taxon>Rosellinia</taxon>
    </lineage>
</organism>
<name>A0A1S7UL25_ROSNE</name>
<feature type="compositionally biased region" description="Low complexity" evidence="1">
    <location>
        <begin position="30"/>
        <end position="49"/>
    </location>
</feature>
<sequence length="291" mass="32944">MPKGLAASRWASDLPRVTSWPRPPPPRTYPPIRTTATTTPSSSSHPTSRNFINTSPGLNSRNDQPSSPAQQLSRFLKIVARLKWKIPFLEIGYATAVDRVGKPQQEIDANEIHFKLDFHEFYMLIERALVHLMGVYGIVIYAQCDPNGNGYGVGNAPDHDLGAFRDRSQRHSYHENVLLALGDPANPLHGTLGREDVRKQFARAKELRNRWKNADDANACRFMPAPLEAYNLKQILQTILLALEQAYFVTEQFVRQQTPGVDQNEPVSTADWTTDSDDWEFMVDAMDWEVV</sequence>
<dbReference type="Proteomes" id="UP000054516">
    <property type="component" value="Unassembled WGS sequence"/>
</dbReference>
<evidence type="ECO:0000313" key="2">
    <source>
        <dbReference type="EMBL" id="GAP83998.1"/>
    </source>
</evidence>
<evidence type="ECO:0000256" key="1">
    <source>
        <dbReference type="SAM" id="MobiDB-lite"/>
    </source>
</evidence>
<proteinExistence type="predicted"/>
<keyword evidence="3" id="KW-1185">Reference proteome</keyword>